<organism evidence="2 3">
    <name type="scientific">Epichloe festucae (strain Fl1)</name>
    <dbReference type="NCBI Taxonomy" id="877507"/>
    <lineage>
        <taxon>Eukaryota</taxon>
        <taxon>Fungi</taxon>
        <taxon>Dikarya</taxon>
        <taxon>Ascomycota</taxon>
        <taxon>Pezizomycotina</taxon>
        <taxon>Sordariomycetes</taxon>
        <taxon>Hypocreomycetidae</taxon>
        <taxon>Hypocreales</taxon>
        <taxon>Clavicipitaceae</taxon>
        <taxon>Epichloe</taxon>
    </lineage>
</organism>
<dbReference type="InterPro" id="IPR057394">
    <property type="entry name" value="PIGBOS1"/>
</dbReference>
<sequence length="68" mass="7253">MSGFQRALPVALAVFTGVLGGYYTFQPALVQDKNLQNKATESLSPVTTPDPSGLRNLKQDDGGTRDAK</sequence>
<feature type="compositionally biased region" description="Polar residues" evidence="1">
    <location>
        <begin position="40"/>
        <end position="50"/>
    </location>
</feature>
<dbReference type="Proteomes" id="UP000594364">
    <property type="component" value="Chromosome 1"/>
</dbReference>
<feature type="region of interest" description="Disordered" evidence="1">
    <location>
        <begin position="40"/>
        <end position="68"/>
    </location>
</feature>
<dbReference type="Pfam" id="PF23670">
    <property type="entry name" value="PIGBOS1"/>
    <property type="match status" value="1"/>
</dbReference>
<protein>
    <submittedName>
        <fullName evidence="2">Uncharacterized protein</fullName>
    </submittedName>
</protein>
<proteinExistence type="predicted"/>
<evidence type="ECO:0000313" key="3">
    <source>
        <dbReference type="Proteomes" id="UP000594364"/>
    </source>
</evidence>
<accession>A0A7S9KJZ1</accession>
<evidence type="ECO:0000256" key="1">
    <source>
        <dbReference type="SAM" id="MobiDB-lite"/>
    </source>
</evidence>
<reference evidence="2 3" key="1">
    <citation type="journal article" date="2018" name="PLoS Genet.">
        <title>Repeat elements organise 3D genome structure and mediate transcription in the filamentous fungus Epichloe festucae.</title>
        <authorList>
            <person name="Winter D.J."/>
            <person name="Ganley A.R.D."/>
            <person name="Young C.A."/>
            <person name="Liachko I."/>
            <person name="Schardl C.L."/>
            <person name="Dupont P.Y."/>
            <person name="Berry D."/>
            <person name="Ram A."/>
            <person name="Scott B."/>
            <person name="Cox M.P."/>
        </authorList>
    </citation>
    <scope>NUCLEOTIDE SEQUENCE [LARGE SCALE GENOMIC DNA]</scope>
    <source>
        <strain evidence="2 3">Fl1</strain>
    </source>
</reference>
<evidence type="ECO:0000313" key="2">
    <source>
        <dbReference type="EMBL" id="QPG93754.1"/>
    </source>
</evidence>
<feature type="compositionally biased region" description="Basic and acidic residues" evidence="1">
    <location>
        <begin position="57"/>
        <end position="68"/>
    </location>
</feature>
<dbReference type="EMBL" id="CP031385">
    <property type="protein sequence ID" value="QPG93754.1"/>
    <property type="molecule type" value="Genomic_DNA"/>
</dbReference>
<keyword evidence="3" id="KW-1185">Reference proteome</keyword>
<name>A0A7S9KJZ1_EPIFF</name>
<dbReference type="AlphaFoldDB" id="A0A7S9KJZ1"/>
<gene>
    <name evidence="2" type="ORF">C2857_002249</name>
</gene>
<dbReference type="OrthoDB" id="4983847at2759"/>